<keyword evidence="4" id="KW-1185">Reference proteome</keyword>
<dbReference type="InterPro" id="IPR036890">
    <property type="entry name" value="HATPase_C_sf"/>
</dbReference>
<feature type="transmembrane region" description="Helical" evidence="1">
    <location>
        <begin position="58"/>
        <end position="76"/>
    </location>
</feature>
<accession>A0ABT1R2L0</accession>
<gene>
    <name evidence="3" type="ORF">GB927_005090</name>
</gene>
<keyword evidence="1" id="KW-0812">Transmembrane</keyword>
<keyword evidence="3" id="KW-0808">Transferase</keyword>
<keyword evidence="1" id="KW-1133">Transmembrane helix</keyword>
<keyword evidence="1" id="KW-0472">Membrane</keyword>
<reference evidence="3" key="1">
    <citation type="submission" date="2021-07" db="EMBL/GenBank/DDBJ databases">
        <title>Shinella sp. nov., a novel member of the genus Shinella from water.</title>
        <authorList>
            <person name="Deng Y."/>
        </authorList>
    </citation>
    <scope>NUCLEOTIDE SEQUENCE</scope>
    <source>
        <strain evidence="3">CPCC 100929</strain>
    </source>
</reference>
<dbReference type="SUPFAM" id="SSF55874">
    <property type="entry name" value="ATPase domain of HSP90 chaperone/DNA topoisomerase II/histidine kinase"/>
    <property type="match status" value="1"/>
</dbReference>
<feature type="transmembrane region" description="Helical" evidence="1">
    <location>
        <begin position="25"/>
        <end position="46"/>
    </location>
</feature>
<dbReference type="InterPro" id="IPR050640">
    <property type="entry name" value="Bact_2-comp_sensor_kinase"/>
</dbReference>
<feature type="transmembrane region" description="Helical" evidence="1">
    <location>
        <begin position="88"/>
        <end position="112"/>
    </location>
</feature>
<dbReference type="InterPro" id="IPR010559">
    <property type="entry name" value="Sig_transdc_His_kin_internal"/>
</dbReference>
<dbReference type="Pfam" id="PF06580">
    <property type="entry name" value="His_kinase"/>
    <property type="match status" value="1"/>
</dbReference>
<evidence type="ECO:0000313" key="3">
    <source>
        <dbReference type="EMBL" id="MCQ4629401.1"/>
    </source>
</evidence>
<proteinExistence type="predicted"/>
<evidence type="ECO:0000256" key="1">
    <source>
        <dbReference type="SAM" id="Phobius"/>
    </source>
</evidence>
<feature type="domain" description="Signal transduction histidine kinase internal region" evidence="2">
    <location>
        <begin position="169"/>
        <end position="248"/>
    </location>
</feature>
<evidence type="ECO:0000259" key="2">
    <source>
        <dbReference type="Pfam" id="PF06580"/>
    </source>
</evidence>
<protein>
    <submittedName>
        <fullName evidence="3">Histidine kinase</fullName>
    </submittedName>
</protein>
<comment type="caution">
    <text evidence="3">The sequence shown here is derived from an EMBL/GenBank/DDBJ whole genome shotgun (WGS) entry which is preliminary data.</text>
</comment>
<sequence length="363" mass="40153">MTIAPSLPYIPRTERPDSDLQRATVRFGGLYLVAVFLSSSLLWGLAGTDPIESAIGKVFLLAAAALLAALLTALLIRLQALALPVKSALCFVLSLVGGVLYCLIDYVIYIVCVYPEPAIWDNQIAAYVMIHGTSLFFGWSCLFLALSYSFELRDRERRLAQMREEAMAAQMRALRYQLNPHFLFNTLNSMAGLIEEGERDDARDMVLSLSAYLRTTLALDPLQDLLLEEEIALQAGYLAIERRRFSDRMRVEIDVPEALREVLVPSLILQPLVENAVKHGAGRKTGSVAIVIRARAEAGRLRLDVENDMAGGDPLPGSESFGIGLKNVGERLSRRFPGVSGLDYGRTDDGRFRVTLTMPFRTA</sequence>
<dbReference type="EMBL" id="WHSB02000002">
    <property type="protein sequence ID" value="MCQ4629401.1"/>
    <property type="molecule type" value="Genomic_DNA"/>
</dbReference>
<keyword evidence="3" id="KW-0418">Kinase</keyword>
<dbReference type="RefSeq" id="WP_256115556.1">
    <property type="nucleotide sequence ID" value="NZ_WHSB02000002.1"/>
</dbReference>
<dbReference type="GO" id="GO:0016301">
    <property type="term" value="F:kinase activity"/>
    <property type="evidence" value="ECO:0007669"/>
    <property type="project" value="UniProtKB-KW"/>
</dbReference>
<dbReference type="Proteomes" id="UP000996601">
    <property type="component" value="Unassembled WGS sequence"/>
</dbReference>
<dbReference type="PANTHER" id="PTHR34220">
    <property type="entry name" value="SENSOR HISTIDINE KINASE YPDA"/>
    <property type="match status" value="1"/>
</dbReference>
<evidence type="ECO:0000313" key="4">
    <source>
        <dbReference type="Proteomes" id="UP000996601"/>
    </source>
</evidence>
<dbReference type="PANTHER" id="PTHR34220:SF7">
    <property type="entry name" value="SENSOR HISTIDINE KINASE YPDA"/>
    <property type="match status" value="1"/>
</dbReference>
<organism evidence="3 4">
    <name type="scientific">Shinella lacus</name>
    <dbReference type="NCBI Taxonomy" id="2654216"/>
    <lineage>
        <taxon>Bacteria</taxon>
        <taxon>Pseudomonadati</taxon>
        <taxon>Pseudomonadota</taxon>
        <taxon>Alphaproteobacteria</taxon>
        <taxon>Hyphomicrobiales</taxon>
        <taxon>Rhizobiaceae</taxon>
        <taxon>Shinella</taxon>
    </lineage>
</organism>
<name>A0ABT1R2L0_9HYPH</name>
<feature type="transmembrane region" description="Helical" evidence="1">
    <location>
        <begin position="124"/>
        <end position="148"/>
    </location>
</feature>
<dbReference type="Gene3D" id="3.30.565.10">
    <property type="entry name" value="Histidine kinase-like ATPase, C-terminal domain"/>
    <property type="match status" value="1"/>
</dbReference>